<dbReference type="Proteomes" id="UP000001396">
    <property type="component" value="Unassembled WGS sequence"/>
</dbReference>
<keyword evidence="5" id="KW-1185">Reference proteome</keyword>
<evidence type="ECO:0000256" key="2">
    <source>
        <dbReference type="SAM" id="Phobius"/>
    </source>
</evidence>
<keyword evidence="2" id="KW-0472">Membrane</keyword>
<feature type="chain" id="PRO_5003041436" evidence="3">
    <location>
        <begin position="19"/>
        <end position="352"/>
    </location>
</feature>
<name>D3BPN2_HETP5</name>
<organism evidence="4 5">
    <name type="scientific">Heterostelium pallidum (strain ATCC 26659 / Pp 5 / PN500)</name>
    <name type="common">Cellular slime mold</name>
    <name type="synonym">Polysphondylium pallidum</name>
    <dbReference type="NCBI Taxonomy" id="670386"/>
    <lineage>
        <taxon>Eukaryota</taxon>
        <taxon>Amoebozoa</taxon>
        <taxon>Evosea</taxon>
        <taxon>Eumycetozoa</taxon>
        <taxon>Dictyostelia</taxon>
        <taxon>Acytosteliales</taxon>
        <taxon>Acytosteliaceae</taxon>
        <taxon>Heterostelium</taxon>
    </lineage>
</organism>
<feature type="compositionally biased region" description="Pro residues" evidence="1">
    <location>
        <begin position="212"/>
        <end position="223"/>
    </location>
</feature>
<dbReference type="GeneID" id="31365429"/>
<gene>
    <name evidence="4" type="primary">pspB</name>
    <name evidence="4" type="ORF">PPL_09957</name>
</gene>
<reference evidence="4 5" key="1">
    <citation type="journal article" date="2011" name="Genome Res.">
        <title>Phylogeny-wide analysis of social amoeba genomes highlights ancient origins for complex intercellular communication.</title>
        <authorList>
            <person name="Heidel A.J."/>
            <person name="Lawal H.M."/>
            <person name="Felder M."/>
            <person name="Schilde C."/>
            <person name="Helps N.R."/>
            <person name="Tunggal B."/>
            <person name="Rivero F."/>
            <person name="John U."/>
            <person name="Schleicher M."/>
            <person name="Eichinger L."/>
            <person name="Platzer M."/>
            <person name="Noegel A.A."/>
            <person name="Schaap P."/>
            <person name="Gloeckner G."/>
        </authorList>
    </citation>
    <scope>NUCLEOTIDE SEQUENCE [LARGE SCALE GENOMIC DNA]</scope>
    <source>
        <strain evidence="5">ATCC 26659 / Pp 5 / PN500</strain>
    </source>
</reference>
<dbReference type="InParanoid" id="D3BPN2"/>
<keyword evidence="2" id="KW-0812">Transmembrane</keyword>
<protein>
    <submittedName>
        <fullName evidence="4">Prespore protein</fullName>
    </submittedName>
</protein>
<dbReference type="EMBL" id="ADBJ01000045">
    <property type="protein sequence ID" value="EFA76652.1"/>
    <property type="molecule type" value="Genomic_DNA"/>
</dbReference>
<dbReference type="RefSeq" id="XP_020428784.1">
    <property type="nucleotide sequence ID" value="XM_020580744.1"/>
</dbReference>
<sequence>MKIQGLFLVALMIGSIYAQIDANCANYVLTSAQLDQFGPAVGGSAITFADPNVPGGFTTYNFVGNNGNLANNGNQITITGVISPADGSSVPTWDVKMVFNKQASGTPKKELKPNAYAPQGPVDPNTWQYYAIDPAQSSFVGHGGSVDGVTMNLTPFDGMLLQVGVGANGKNVNNGLSGWFSCSFSRNGQVFYTSTQVVDINVDMSCRATQPPTQPPTTPPTQPPTTGTPSPTVVTGKISTTTTPSSTTSTTPPLTSSTSSFTTSQTTSIPTTTTTTTTPITISQTTSIPTTTQFTTSQTVAESTTPTTSFSTAASISTITHNTTKLITTTGTLITLFSILYSLINLTTNTNK</sequence>
<proteinExistence type="predicted"/>
<evidence type="ECO:0000313" key="4">
    <source>
        <dbReference type="EMBL" id="EFA76652.1"/>
    </source>
</evidence>
<dbReference type="AlphaFoldDB" id="D3BPN2"/>
<keyword evidence="2" id="KW-1133">Transmembrane helix</keyword>
<feature type="transmembrane region" description="Helical" evidence="2">
    <location>
        <begin position="326"/>
        <end position="344"/>
    </location>
</feature>
<comment type="caution">
    <text evidence="4">The sequence shown here is derived from an EMBL/GenBank/DDBJ whole genome shotgun (WGS) entry which is preliminary data.</text>
</comment>
<feature type="signal peptide" evidence="3">
    <location>
        <begin position="1"/>
        <end position="18"/>
    </location>
</feature>
<accession>D3BPN2</accession>
<feature type="compositionally biased region" description="Low complexity" evidence="1">
    <location>
        <begin position="224"/>
        <end position="277"/>
    </location>
</feature>
<evidence type="ECO:0000313" key="5">
    <source>
        <dbReference type="Proteomes" id="UP000001396"/>
    </source>
</evidence>
<evidence type="ECO:0000256" key="3">
    <source>
        <dbReference type="SAM" id="SignalP"/>
    </source>
</evidence>
<feature type="region of interest" description="Disordered" evidence="1">
    <location>
        <begin position="206"/>
        <end position="277"/>
    </location>
</feature>
<keyword evidence="3" id="KW-0732">Signal</keyword>
<evidence type="ECO:0000256" key="1">
    <source>
        <dbReference type="SAM" id="MobiDB-lite"/>
    </source>
</evidence>